<accession>A0A837IH50</accession>
<name>A0A837IH50_9BACT</name>
<evidence type="ECO:0000313" key="1">
    <source>
        <dbReference type="EMBL" id="KKT98867.1"/>
    </source>
</evidence>
<dbReference type="AlphaFoldDB" id="A0A837IH50"/>
<proteinExistence type="predicted"/>
<dbReference type="Proteomes" id="UP000034078">
    <property type="component" value="Unassembled WGS sequence"/>
</dbReference>
<evidence type="ECO:0000313" key="2">
    <source>
        <dbReference type="Proteomes" id="UP000034078"/>
    </source>
</evidence>
<comment type="caution">
    <text evidence="1">The sequence shown here is derived from an EMBL/GenBank/DDBJ whole genome shotgun (WGS) entry which is preliminary data.</text>
</comment>
<reference evidence="1 2" key="1">
    <citation type="journal article" date="2015" name="Nature">
        <title>rRNA introns, odd ribosomes, and small enigmatic genomes across a large radiation of phyla.</title>
        <authorList>
            <person name="Brown C.T."/>
            <person name="Hug L.A."/>
            <person name="Thomas B.C."/>
            <person name="Sharon I."/>
            <person name="Castelle C.J."/>
            <person name="Singh A."/>
            <person name="Wilkins M.J."/>
            <person name="Williams K.H."/>
            <person name="Banfield J.F."/>
        </authorList>
    </citation>
    <scope>NUCLEOTIDE SEQUENCE [LARGE SCALE GENOMIC DNA]</scope>
</reference>
<organism evidence="1 2">
    <name type="scientific">Candidatus Collierbacteria bacterium GW2011_GWB2_45_17</name>
    <dbReference type="NCBI Taxonomy" id="1618388"/>
    <lineage>
        <taxon>Bacteria</taxon>
        <taxon>Candidatus Collieribacteriota</taxon>
    </lineage>
</organism>
<sequence>MLKRVRDLIHRFARVGFTEAAISEAVRNFNPTFEEFFGLLILMQYYFHSSKINQSISKR</sequence>
<gene>
    <name evidence="1" type="ORF">UX01_C0019G0006</name>
</gene>
<protein>
    <submittedName>
        <fullName evidence="1">Uncharacterized protein</fullName>
    </submittedName>
</protein>
<dbReference type="EMBL" id="LCKO01000019">
    <property type="protein sequence ID" value="KKT98867.1"/>
    <property type="molecule type" value="Genomic_DNA"/>
</dbReference>